<organism evidence="2 3">
    <name type="scientific">Hortaea werneckii EXF-2000</name>
    <dbReference type="NCBI Taxonomy" id="1157616"/>
    <lineage>
        <taxon>Eukaryota</taxon>
        <taxon>Fungi</taxon>
        <taxon>Dikarya</taxon>
        <taxon>Ascomycota</taxon>
        <taxon>Pezizomycotina</taxon>
        <taxon>Dothideomycetes</taxon>
        <taxon>Dothideomycetidae</taxon>
        <taxon>Mycosphaerellales</taxon>
        <taxon>Teratosphaeriaceae</taxon>
        <taxon>Hortaea</taxon>
    </lineage>
</organism>
<name>A0A1Z5TIJ1_HORWE</name>
<dbReference type="AlphaFoldDB" id="A0A1Z5TIJ1"/>
<dbReference type="PANTHER" id="PTHR47098:SF1">
    <property type="entry name" value="PFKB FAMILY CARBOHYDRATE KINASE SUPERFAMILY (AFU_ORTHOLOGUE AFUA_4G09500)"/>
    <property type="match status" value="1"/>
</dbReference>
<keyword evidence="3" id="KW-1185">Reference proteome</keyword>
<dbReference type="FunCoup" id="A0A1Z5TIJ1">
    <property type="interactions" value="24"/>
</dbReference>
<dbReference type="VEuPathDB" id="FungiDB:BTJ68_04016"/>
<dbReference type="Proteomes" id="UP000194280">
    <property type="component" value="Unassembled WGS sequence"/>
</dbReference>
<evidence type="ECO:0000313" key="2">
    <source>
        <dbReference type="EMBL" id="OTA35846.1"/>
    </source>
</evidence>
<dbReference type="STRING" id="1157616.A0A1Z5TIJ1"/>
<proteinExistence type="predicted"/>
<evidence type="ECO:0000313" key="3">
    <source>
        <dbReference type="Proteomes" id="UP000194280"/>
    </source>
</evidence>
<dbReference type="InterPro" id="IPR029056">
    <property type="entry name" value="Ribokinase-like"/>
</dbReference>
<dbReference type="SUPFAM" id="SSF53613">
    <property type="entry name" value="Ribokinase-like"/>
    <property type="match status" value="1"/>
</dbReference>
<dbReference type="InParanoid" id="A0A1Z5TIJ1"/>
<evidence type="ECO:0000259" key="1">
    <source>
        <dbReference type="Pfam" id="PF00294"/>
    </source>
</evidence>
<gene>
    <name evidence="2" type="ORF">BTJ68_04016</name>
</gene>
<protein>
    <recommendedName>
        <fullName evidence="1">Carbohydrate kinase PfkB domain-containing protein</fullName>
    </recommendedName>
</protein>
<comment type="caution">
    <text evidence="2">The sequence shown here is derived from an EMBL/GenBank/DDBJ whole genome shotgun (WGS) entry which is preliminary data.</text>
</comment>
<dbReference type="EMBL" id="MUNK01000039">
    <property type="protein sequence ID" value="OTA35846.1"/>
    <property type="molecule type" value="Genomic_DNA"/>
</dbReference>
<dbReference type="PANTHER" id="PTHR47098">
    <property type="entry name" value="PROTEIN MAK32"/>
    <property type="match status" value="1"/>
</dbReference>
<dbReference type="InterPro" id="IPR011611">
    <property type="entry name" value="PfkB_dom"/>
</dbReference>
<accession>A0A1Z5TIJ1</accession>
<reference evidence="2 3" key="1">
    <citation type="submission" date="2017-01" db="EMBL/GenBank/DDBJ databases">
        <title>The recent genome duplication of the halophilic yeast Hortaea werneckii: insights from long-read sequencing.</title>
        <authorList>
            <person name="Sinha S."/>
            <person name="Flibotte S."/>
            <person name="Neira M."/>
            <person name="Lenassi M."/>
            <person name="Gostincar C."/>
            <person name="Stajich J.E."/>
            <person name="Nislow C.E."/>
        </authorList>
    </citation>
    <scope>NUCLEOTIDE SEQUENCE [LARGE SCALE GENOMIC DNA]</scope>
    <source>
        <strain evidence="2 3">EXF-2000</strain>
    </source>
</reference>
<dbReference type="Pfam" id="PF00294">
    <property type="entry name" value="PfkB"/>
    <property type="match status" value="1"/>
</dbReference>
<dbReference type="OrthoDB" id="497927at2759"/>
<dbReference type="Gene3D" id="3.40.1190.20">
    <property type="match status" value="1"/>
</dbReference>
<sequence length="347" mass="37755">MPGSDCPQIIALGNGVWLDEIRNEGAAPIKDVPGGSVTFSTLGARLFTPKDPECVSMVFNAGGDFPGTVIDVFKSWSITLTIHHQSNKPSSRGLVFYERANGNRKGFQRLTEPLPVEVTALQGTKMLSSRAFTFFGTSEYIETQTSDIEELCPMSGRATANPLIIWEPHAKSCRPDTRQSHLAACHRVDVFSPNHEELASFFEESLSPAFDPALVEEQAREFVESGIGLQGKGCIVVRAAGHGCLVLSKQHGAVWLPSYYSSKSHMVVDPTGAGNAFLGAFAIGFQETGSYIEAAKYGQVAASFVIEQVGLPTKFGQGGREVWNNCNVRERLAEYQARSLESYIPTR</sequence>
<feature type="domain" description="Carbohydrate kinase PfkB" evidence="1">
    <location>
        <begin position="177"/>
        <end position="310"/>
    </location>
</feature>